<sequence>MSVTSVSRALASKTPILVTGPHKPDSEGQQELDEIIRTIKAHLLSRHRESSIGIQVDHKSRQFGQVTQFLDRTGVRYDTDDQDILFIYAMPSSIHQSLGIFAVSCLNQLKNEILIPEEARNLEVGVTSVRLGGKIKGKGTKRQASKKTPDQSFFFSDPQTHCRYRTVIFEAGFSETHDDLVRDMKQWLLHSRGEVQLVILADINEDKKQLLKQQKSDSFRDHAAKVLKDFGNPLGRRKHAEILTADNCVYQGDRDMDTSALTERLPHEIYGVVQVEDWIGPITADLEFWALKDSEPYIRGHARVFPSLTGRLPPIYAGDIIPLSCQGSFPNFDASRKLFLDLEKFRCCLLDGIRDDAVERAYDFACPNSEDDEDEDYQE</sequence>
<evidence type="ECO:0000313" key="1">
    <source>
        <dbReference type="EMBL" id="PLB34584.1"/>
    </source>
</evidence>
<reference evidence="1 2" key="1">
    <citation type="submission" date="2017-12" db="EMBL/GenBank/DDBJ databases">
        <authorList>
            <consortium name="DOE Joint Genome Institute"/>
            <person name="Haridas S."/>
            <person name="Kjaerbolling I."/>
            <person name="Vesth T.C."/>
            <person name="Frisvad J.C."/>
            <person name="Nybo J.L."/>
            <person name="Theobald S."/>
            <person name="Kuo A."/>
            <person name="Bowyer P."/>
            <person name="Matsuda Y."/>
            <person name="Mondo S."/>
            <person name="Lyhne E.K."/>
            <person name="Kogle M.E."/>
            <person name="Clum A."/>
            <person name="Lipzen A."/>
            <person name="Salamov A."/>
            <person name="Ngan C.Y."/>
            <person name="Daum C."/>
            <person name="Chiniquy J."/>
            <person name="Barry K."/>
            <person name="LaButti K."/>
            <person name="Simmons B.A."/>
            <person name="Magnuson J.K."/>
            <person name="Mortensen U.H."/>
            <person name="Larsen T.O."/>
            <person name="Grigoriev I.V."/>
            <person name="Baker S.E."/>
            <person name="Andersen M.R."/>
            <person name="Nordberg H.P."/>
            <person name="Cantor M.N."/>
            <person name="Hua S.X."/>
        </authorList>
    </citation>
    <scope>NUCLEOTIDE SEQUENCE [LARGE SCALE GENOMIC DNA]</scope>
    <source>
        <strain evidence="1 2">CBS 102.13</strain>
    </source>
</reference>
<name>A0A2I2F1S3_ASPCN</name>
<dbReference type="GeneID" id="36522622"/>
<evidence type="ECO:0000313" key="2">
    <source>
        <dbReference type="Proteomes" id="UP000234585"/>
    </source>
</evidence>
<protein>
    <submittedName>
        <fullName evidence="1">Uncharacterized protein</fullName>
    </submittedName>
</protein>
<dbReference type="OrthoDB" id="5418367at2759"/>
<dbReference type="EMBL" id="KZ559176">
    <property type="protein sequence ID" value="PLB34584.1"/>
    <property type="molecule type" value="Genomic_DNA"/>
</dbReference>
<proteinExistence type="predicted"/>
<accession>A0A2I2F1S3</accession>
<gene>
    <name evidence="1" type="ORF">BDW47DRAFT_120223</name>
</gene>
<dbReference type="AlphaFoldDB" id="A0A2I2F1S3"/>
<keyword evidence="2" id="KW-1185">Reference proteome</keyword>
<dbReference type="Proteomes" id="UP000234585">
    <property type="component" value="Unassembled WGS sequence"/>
</dbReference>
<dbReference type="RefSeq" id="XP_024668596.1">
    <property type="nucleotide sequence ID" value="XM_024815462.1"/>
</dbReference>
<organism evidence="1 2">
    <name type="scientific">Aspergillus candidus</name>
    <dbReference type="NCBI Taxonomy" id="41067"/>
    <lineage>
        <taxon>Eukaryota</taxon>
        <taxon>Fungi</taxon>
        <taxon>Dikarya</taxon>
        <taxon>Ascomycota</taxon>
        <taxon>Pezizomycotina</taxon>
        <taxon>Eurotiomycetes</taxon>
        <taxon>Eurotiomycetidae</taxon>
        <taxon>Eurotiales</taxon>
        <taxon>Aspergillaceae</taxon>
        <taxon>Aspergillus</taxon>
        <taxon>Aspergillus subgen. Circumdati</taxon>
    </lineage>
</organism>